<protein>
    <submittedName>
        <fullName evidence="5">M20/M25/M40 family metallo-hydrolase</fullName>
    </submittedName>
</protein>
<keyword evidence="1" id="KW-0645">Protease</keyword>
<dbReference type="GO" id="GO:0006508">
    <property type="term" value="P:proteolysis"/>
    <property type="evidence" value="ECO:0007669"/>
    <property type="project" value="UniProtKB-KW"/>
</dbReference>
<evidence type="ECO:0000256" key="2">
    <source>
        <dbReference type="ARBA" id="ARBA00022723"/>
    </source>
</evidence>
<organism evidence="5 6">
    <name type="scientific">Xylophilus rhododendri</name>
    <dbReference type="NCBI Taxonomy" id="2697032"/>
    <lineage>
        <taxon>Bacteria</taxon>
        <taxon>Pseudomonadati</taxon>
        <taxon>Pseudomonadota</taxon>
        <taxon>Betaproteobacteria</taxon>
        <taxon>Burkholderiales</taxon>
        <taxon>Xylophilus</taxon>
    </lineage>
</organism>
<dbReference type="PANTHER" id="PTHR43270:SF12">
    <property type="entry name" value="SUCCINYL-DIAMINOPIMELATE DESUCCINYLASE"/>
    <property type="match status" value="1"/>
</dbReference>
<feature type="domain" description="Peptidase M20 dimerisation" evidence="4">
    <location>
        <begin position="204"/>
        <end position="355"/>
    </location>
</feature>
<dbReference type="Proteomes" id="UP000464787">
    <property type="component" value="Chromosome"/>
</dbReference>
<keyword evidence="6" id="KW-1185">Reference proteome</keyword>
<evidence type="ECO:0000259" key="4">
    <source>
        <dbReference type="Pfam" id="PF07687"/>
    </source>
</evidence>
<dbReference type="Gene3D" id="3.40.630.10">
    <property type="entry name" value="Zn peptidases"/>
    <property type="match status" value="1"/>
</dbReference>
<dbReference type="SUPFAM" id="SSF53187">
    <property type="entry name" value="Zn-dependent exopeptidases"/>
    <property type="match status" value="1"/>
</dbReference>
<evidence type="ECO:0000313" key="6">
    <source>
        <dbReference type="Proteomes" id="UP000464787"/>
    </source>
</evidence>
<evidence type="ECO:0000313" key="5">
    <source>
        <dbReference type="EMBL" id="QHI99676.1"/>
    </source>
</evidence>
<dbReference type="GO" id="GO:0008233">
    <property type="term" value="F:peptidase activity"/>
    <property type="evidence" value="ECO:0007669"/>
    <property type="project" value="UniProtKB-KW"/>
</dbReference>
<reference evidence="5 6" key="1">
    <citation type="submission" date="2020-01" db="EMBL/GenBank/DDBJ databases">
        <title>Genome sequencing of strain KACC 21265.</title>
        <authorList>
            <person name="Heo J."/>
            <person name="Kim S.-J."/>
            <person name="Kim J.-S."/>
            <person name="Hong S.-B."/>
            <person name="Kwon S.-W."/>
        </authorList>
    </citation>
    <scope>NUCLEOTIDE SEQUENCE [LARGE SCALE GENOMIC DNA]</scope>
    <source>
        <strain evidence="5 6">KACC 21265</strain>
    </source>
</reference>
<dbReference type="GO" id="GO:0046872">
    <property type="term" value="F:metal ion binding"/>
    <property type="evidence" value="ECO:0007669"/>
    <property type="project" value="UniProtKB-KW"/>
</dbReference>
<dbReference type="AlphaFoldDB" id="A0A857J758"/>
<sequence>MTRQAALQEAARCYDSGEFIQQLSRQVAWRTASEAEDSAGVLAGFLEQEIRPALDALGFACRLVPNPVAGCGPYLLAERIEDAAGPTVLMYGHGDVIQGQDAAWQAGLSPWVLQVVGDRIYGRGTADNKGQLAVNLQALRAAIGARGGRLGFNLRFIVETAEERGSPGLNDFCRDHADALKADLFIASDGPRLNARTPTLFLGSRGIQNFELALDLRQGAHHSGNWGGLLRNPGTVLAAAIGRLVDGQGVIRTPLLRPDGIPESVRESVARLVVGGSPGDPDIDEAWGEPGLSPAERVFAWNTLEVLALECGNVKKPIGAIPPTARAVLQLRYVVGTDLAGIEARLQQYLADEGFPWVRVKATMHMAATRLDPDDPAVALAAASVARSTGRRPAILPNLGGTIPNDAFSEVLGLPTVWVPHSYPACSQHAPNEHLLGSVAREGLQIMAGLFWDLGEADAAVFAARA</sequence>
<dbReference type="Pfam" id="PF07687">
    <property type="entry name" value="M20_dimer"/>
    <property type="match status" value="1"/>
</dbReference>
<dbReference type="Pfam" id="PF01546">
    <property type="entry name" value="Peptidase_M20"/>
    <property type="match status" value="1"/>
</dbReference>
<gene>
    <name evidence="5" type="ORF">GT347_17855</name>
</gene>
<evidence type="ECO:0000256" key="3">
    <source>
        <dbReference type="ARBA" id="ARBA00022801"/>
    </source>
</evidence>
<dbReference type="InterPro" id="IPR051458">
    <property type="entry name" value="Cyt/Met_Dipeptidase"/>
</dbReference>
<evidence type="ECO:0000256" key="1">
    <source>
        <dbReference type="ARBA" id="ARBA00022670"/>
    </source>
</evidence>
<name>A0A857J758_9BURK</name>
<keyword evidence="2" id="KW-0479">Metal-binding</keyword>
<dbReference type="InterPro" id="IPR002933">
    <property type="entry name" value="Peptidase_M20"/>
</dbReference>
<dbReference type="Gene3D" id="3.30.70.360">
    <property type="match status" value="1"/>
</dbReference>
<dbReference type="KEGG" id="xyk:GT347_17855"/>
<dbReference type="RefSeq" id="WP_160553487.1">
    <property type="nucleotide sequence ID" value="NZ_CP047650.1"/>
</dbReference>
<keyword evidence="3 5" id="KW-0378">Hydrolase</keyword>
<proteinExistence type="predicted"/>
<dbReference type="PANTHER" id="PTHR43270">
    <property type="entry name" value="BETA-ALA-HIS DIPEPTIDASE"/>
    <property type="match status" value="1"/>
</dbReference>
<dbReference type="EMBL" id="CP047650">
    <property type="protein sequence ID" value="QHI99676.1"/>
    <property type="molecule type" value="Genomic_DNA"/>
</dbReference>
<dbReference type="NCBIfam" id="NF005478">
    <property type="entry name" value="PRK07079.1"/>
    <property type="match status" value="1"/>
</dbReference>
<dbReference type="InterPro" id="IPR011650">
    <property type="entry name" value="Peptidase_M20_dimer"/>
</dbReference>
<accession>A0A857J758</accession>